<dbReference type="AlphaFoldDB" id="A0A5P2CM39"/>
<sequence length="267" mass="28529">MPFASTHGSKVEYFETGTGPGLVLVHGTGGDAGTYDQLRDTFSDRRTVVVPNYSGSGATEDEGGPLTLDLLIAQIDAAIEDSSAEGPVDLVGWSQGALAVAAYAATHPEKVRRLVLLTGWIKNDARQQLYFDLWHRLDQLDHETFGRFLQLNGWTTAQVNSFGVAGVEEMVSGGVPAGIGRQIALNLELDITEHLPKITAPTLVIGATHDNMIPVQHSRALHAAIKGSRYAELDAGHFAVFEKPAELAELIGEFLAEDEAKGGTEAA</sequence>
<keyword evidence="2" id="KW-0378">Hydrolase</keyword>
<feature type="domain" description="AB hydrolase-1" evidence="1">
    <location>
        <begin position="22"/>
        <end position="249"/>
    </location>
</feature>
<evidence type="ECO:0000259" key="1">
    <source>
        <dbReference type="Pfam" id="PF12697"/>
    </source>
</evidence>
<proteinExistence type="predicted"/>
<dbReference type="Proteomes" id="UP000324015">
    <property type="component" value="Chromosome"/>
</dbReference>
<dbReference type="PANTHER" id="PTHR43798">
    <property type="entry name" value="MONOACYLGLYCEROL LIPASE"/>
    <property type="match status" value="1"/>
</dbReference>
<dbReference type="InterPro" id="IPR029058">
    <property type="entry name" value="AB_hydrolase_fold"/>
</dbReference>
<evidence type="ECO:0000313" key="2">
    <source>
        <dbReference type="EMBL" id="QES43167.1"/>
    </source>
</evidence>
<dbReference type="RefSeq" id="WP_150185598.1">
    <property type="nucleotide sequence ID" value="NZ_CP029191.1"/>
</dbReference>
<organism evidence="2 3">
    <name type="scientific">Streptomyces venezuelae</name>
    <dbReference type="NCBI Taxonomy" id="54571"/>
    <lineage>
        <taxon>Bacteria</taxon>
        <taxon>Bacillati</taxon>
        <taxon>Actinomycetota</taxon>
        <taxon>Actinomycetes</taxon>
        <taxon>Kitasatosporales</taxon>
        <taxon>Streptomycetaceae</taxon>
        <taxon>Streptomyces</taxon>
    </lineage>
</organism>
<accession>A0A5P2CM39</accession>
<dbReference type="InterPro" id="IPR000073">
    <property type="entry name" value="AB_hydrolase_1"/>
</dbReference>
<protein>
    <submittedName>
        <fullName evidence="2">Alpha/beta hydrolase</fullName>
    </submittedName>
</protein>
<reference evidence="2 3" key="1">
    <citation type="submission" date="2018-05" db="EMBL/GenBank/DDBJ databases">
        <title>Streptomyces venezuelae.</title>
        <authorList>
            <person name="Kim W."/>
            <person name="Lee N."/>
            <person name="Cho B.-K."/>
        </authorList>
    </citation>
    <scope>NUCLEOTIDE SEQUENCE [LARGE SCALE GENOMIC DNA]</scope>
    <source>
        <strain evidence="2 3">ATCC 14585</strain>
    </source>
</reference>
<evidence type="ECO:0000313" key="3">
    <source>
        <dbReference type="Proteomes" id="UP000324015"/>
    </source>
</evidence>
<dbReference type="InterPro" id="IPR050266">
    <property type="entry name" value="AB_hydrolase_sf"/>
</dbReference>
<dbReference type="GO" id="GO:0016020">
    <property type="term" value="C:membrane"/>
    <property type="evidence" value="ECO:0007669"/>
    <property type="project" value="TreeGrafter"/>
</dbReference>
<dbReference type="GO" id="GO:0016787">
    <property type="term" value="F:hydrolase activity"/>
    <property type="evidence" value="ECO:0007669"/>
    <property type="project" value="UniProtKB-KW"/>
</dbReference>
<name>A0A5P2CM39_STRVZ</name>
<dbReference type="SUPFAM" id="SSF53474">
    <property type="entry name" value="alpha/beta-Hydrolases"/>
    <property type="match status" value="1"/>
</dbReference>
<dbReference type="EMBL" id="CP029191">
    <property type="protein sequence ID" value="QES43167.1"/>
    <property type="molecule type" value="Genomic_DNA"/>
</dbReference>
<dbReference type="Gene3D" id="3.40.50.1820">
    <property type="entry name" value="alpha/beta hydrolase"/>
    <property type="match status" value="1"/>
</dbReference>
<dbReference type="Pfam" id="PF12697">
    <property type="entry name" value="Abhydrolase_6"/>
    <property type="match status" value="1"/>
</dbReference>
<dbReference type="PANTHER" id="PTHR43798:SF33">
    <property type="entry name" value="HYDROLASE, PUTATIVE (AFU_ORTHOLOGUE AFUA_2G14860)-RELATED"/>
    <property type="match status" value="1"/>
</dbReference>
<gene>
    <name evidence="2" type="ORF">DEJ49_21205</name>
</gene>
<dbReference type="PRINTS" id="PR00111">
    <property type="entry name" value="ABHYDROLASE"/>
</dbReference>